<dbReference type="EMBL" id="JAZHXI010000012">
    <property type="protein sequence ID" value="KAL2065767.1"/>
    <property type="molecule type" value="Genomic_DNA"/>
</dbReference>
<evidence type="ECO:0000256" key="4">
    <source>
        <dbReference type="ARBA" id="ARBA00023136"/>
    </source>
</evidence>
<name>A0ABR4C758_9HELO</name>
<keyword evidence="9" id="KW-1185">Reference proteome</keyword>
<reference evidence="8 9" key="1">
    <citation type="journal article" date="2024" name="Commun. Biol.">
        <title>Comparative genomic analysis of thermophilic fungi reveals convergent evolutionary adaptations and gene losses.</title>
        <authorList>
            <person name="Steindorff A.S."/>
            <person name="Aguilar-Pontes M.V."/>
            <person name="Robinson A.J."/>
            <person name="Andreopoulos B."/>
            <person name="LaButti K."/>
            <person name="Kuo A."/>
            <person name="Mondo S."/>
            <person name="Riley R."/>
            <person name="Otillar R."/>
            <person name="Haridas S."/>
            <person name="Lipzen A."/>
            <person name="Grimwood J."/>
            <person name="Schmutz J."/>
            <person name="Clum A."/>
            <person name="Reid I.D."/>
            <person name="Moisan M.C."/>
            <person name="Butler G."/>
            <person name="Nguyen T.T.M."/>
            <person name="Dewar K."/>
            <person name="Conant G."/>
            <person name="Drula E."/>
            <person name="Henrissat B."/>
            <person name="Hansel C."/>
            <person name="Singer S."/>
            <person name="Hutchinson M.I."/>
            <person name="de Vries R.P."/>
            <person name="Natvig D.O."/>
            <person name="Powell A.J."/>
            <person name="Tsang A."/>
            <person name="Grigoriev I.V."/>
        </authorList>
    </citation>
    <scope>NUCLEOTIDE SEQUENCE [LARGE SCALE GENOMIC DNA]</scope>
    <source>
        <strain evidence="8 9">CBS 494.80</strain>
    </source>
</reference>
<evidence type="ECO:0000256" key="6">
    <source>
        <dbReference type="SAM" id="Phobius"/>
    </source>
</evidence>
<proteinExistence type="predicted"/>
<feature type="transmembrane region" description="Helical" evidence="6">
    <location>
        <begin position="421"/>
        <end position="438"/>
    </location>
</feature>
<comment type="subcellular location">
    <subcellularLocation>
        <location evidence="1">Membrane</location>
        <topology evidence="1">Multi-pass membrane protein</topology>
    </subcellularLocation>
</comment>
<feature type="domain" description="Major facilitator superfamily (MFS) profile" evidence="7">
    <location>
        <begin position="92"/>
        <end position="582"/>
    </location>
</feature>
<feature type="transmembrane region" description="Helical" evidence="6">
    <location>
        <begin position="84"/>
        <end position="103"/>
    </location>
</feature>
<protein>
    <recommendedName>
        <fullName evidence="7">Major facilitator superfamily (MFS) profile domain-containing protein</fullName>
    </recommendedName>
</protein>
<feature type="region of interest" description="Disordered" evidence="5">
    <location>
        <begin position="1"/>
        <end position="67"/>
    </location>
</feature>
<feature type="transmembrane region" description="Helical" evidence="6">
    <location>
        <begin position="154"/>
        <end position="173"/>
    </location>
</feature>
<feature type="compositionally biased region" description="Low complexity" evidence="5">
    <location>
        <begin position="48"/>
        <end position="58"/>
    </location>
</feature>
<keyword evidence="3 6" id="KW-1133">Transmembrane helix</keyword>
<feature type="transmembrane region" description="Helical" evidence="6">
    <location>
        <begin position="491"/>
        <end position="513"/>
    </location>
</feature>
<evidence type="ECO:0000313" key="9">
    <source>
        <dbReference type="Proteomes" id="UP001595075"/>
    </source>
</evidence>
<dbReference type="InterPro" id="IPR011701">
    <property type="entry name" value="MFS"/>
</dbReference>
<dbReference type="Proteomes" id="UP001595075">
    <property type="component" value="Unassembled WGS sequence"/>
</dbReference>
<dbReference type="PROSITE" id="PS50850">
    <property type="entry name" value="MFS"/>
    <property type="match status" value="1"/>
</dbReference>
<dbReference type="Pfam" id="PF07690">
    <property type="entry name" value="MFS_1"/>
    <property type="match status" value="1"/>
</dbReference>
<keyword evidence="2 6" id="KW-0812">Transmembrane</keyword>
<evidence type="ECO:0000256" key="2">
    <source>
        <dbReference type="ARBA" id="ARBA00022692"/>
    </source>
</evidence>
<feature type="transmembrane region" description="Helical" evidence="6">
    <location>
        <begin position="185"/>
        <end position="206"/>
    </location>
</feature>
<dbReference type="SUPFAM" id="SSF103473">
    <property type="entry name" value="MFS general substrate transporter"/>
    <property type="match status" value="1"/>
</dbReference>
<evidence type="ECO:0000256" key="5">
    <source>
        <dbReference type="SAM" id="MobiDB-lite"/>
    </source>
</evidence>
<feature type="transmembrane region" description="Helical" evidence="6">
    <location>
        <begin position="284"/>
        <end position="302"/>
    </location>
</feature>
<evidence type="ECO:0000256" key="1">
    <source>
        <dbReference type="ARBA" id="ARBA00004141"/>
    </source>
</evidence>
<accession>A0ABR4C758</accession>
<feature type="transmembrane region" description="Helical" evidence="6">
    <location>
        <begin position="251"/>
        <end position="272"/>
    </location>
</feature>
<feature type="compositionally biased region" description="Basic and acidic residues" evidence="5">
    <location>
        <begin position="10"/>
        <end position="21"/>
    </location>
</feature>
<gene>
    <name evidence="8" type="ORF">VTL71DRAFT_3437</name>
</gene>
<dbReference type="PANTHER" id="PTHR23507:SF40">
    <property type="entry name" value="TETRACYCLINE-EFFLUX TRANSPORTER"/>
    <property type="match status" value="1"/>
</dbReference>
<feature type="transmembrane region" description="Helical" evidence="6">
    <location>
        <begin position="212"/>
        <end position="239"/>
    </location>
</feature>
<dbReference type="Gene3D" id="1.20.1250.20">
    <property type="entry name" value="MFS general substrate transporter like domains"/>
    <property type="match status" value="1"/>
</dbReference>
<dbReference type="InterPro" id="IPR036259">
    <property type="entry name" value="MFS_trans_sf"/>
</dbReference>
<feature type="transmembrane region" description="Helical" evidence="6">
    <location>
        <begin position="376"/>
        <end position="401"/>
    </location>
</feature>
<comment type="caution">
    <text evidence="8">The sequence shown here is derived from an EMBL/GenBank/DDBJ whole genome shotgun (WGS) entry which is preliminary data.</text>
</comment>
<evidence type="ECO:0000259" key="7">
    <source>
        <dbReference type="PROSITE" id="PS50850"/>
    </source>
</evidence>
<dbReference type="InterPro" id="IPR020846">
    <property type="entry name" value="MFS_dom"/>
</dbReference>
<feature type="transmembrane region" description="Helical" evidence="6">
    <location>
        <begin position="555"/>
        <end position="577"/>
    </location>
</feature>
<evidence type="ECO:0000313" key="8">
    <source>
        <dbReference type="EMBL" id="KAL2065767.1"/>
    </source>
</evidence>
<sequence length="611" mass="66055">MNSTNGTEATGRESHDGDTGKDIWGAKNSLRRNAGLDKTQEESEGTPLLASGSSASGSNGQEDAPQWEGHADFEGLEWRHKPSMFWLLPPFFMFAVAVGGIMVPKLNLLLSLVCREYFLEKSSSDPNLTILPVILGSSNPQCRIPEVQALATKFTLYMTMTTGILSAIMAPKIGAWSDRNGRLKVLSITSAGALVGEVITIIVATYPDRFRYQWILVGAVFDGLCGSFTTGMALTHAYATDCTSPPKRAVAFGYFHACLFSGIAVGPIIAAVLVKLTNSITTPLYFALSVHAFFITFVLLVIPESLTKKRQEQAKARYAAEANGFTNSTDSHNAYASSSLRNSKLSGILQKANILQPLKILWPTGPGTSSALRWNLILLSTIDTIVFGVAMGAMVVIVYYLGFQFGWETPEISVFTSVVNVFRVSGLIIILPLLNYLVRTRRANRERRESGFSAPVPNSGSDSLDLAIIRVAVVCEIIGFTGYAATRTPALFVISSIIASFGGVGSPTIQSALTKHVPHDRVGQLLGATGLLHALARVVCPLIFNLIYATTVGTFPQTVFVVLTGCFVVASVCSWFIRPNVYLENPITINTQSPRVDLDPDVLVDEELVNI</sequence>
<organism evidence="8 9">
    <name type="scientific">Oculimacula yallundae</name>
    <dbReference type="NCBI Taxonomy" id="86028"/>
    <lineage>
        <taxon>Eukaryota</taxon>
        <taxon>Fungi</taxon>
        <taxon>Dikarya</taxon>
        <taxon>Ascomycota</taxon>
        <taxon>Pezizomycotina</taxon>
        <taxon>Leotiomycetes</taxon>
        <taxon>Helotiales</taxon>
        <taxon>Ploettnerulaceae</taxon>
        <taxon>Oculimacula</taxon>
    </lineage>
</organism>
<dbReference type="PANTHER" id="PTHR23507">
    <property type="entry name" value="ZGC:174356"/>
    <property type="match status" value="1"/>
</dbReference>
<feature type="transmembrane region" description="Helical" evidence="6">
    <location>
        <begin position="525"/>
        <end position="549"/>
    </location>
</feature>
<keyword evidence="4 6" id="KW-0472">Membrane</keyword>
<evidence type="ECO:0000256" key="3">
    <source>
        <dbReference type="ARBA" id="ARBA00022989"/>
    </source>
</evidence>